<keyword evidence="4" id="KW-1185">Reference proteome</keyword>
<dbReference type="SUPFAM" id="SSF55469">
    <property type="entry name" value="FMN-dependent nitroreductase-like"/>
    <property type="match status" value="1"/>
</dbReference>
<dbReference type="Gene3D" id="3.40.109.10">
    <property type="entry name" value="NADH Oxidase"/>
    <property type="match status" value="1"/>
</dbReference>
<organism evidence="3 4">
    <name type="scientific">Paraoerskovia sediminicola</name>
    <dbReference type="NCBI Taxonomy" id="1138587"/>
    <lineage>
        <taxon>Bacteria</taxon>
        <taxon>Bacillati</taxon>
        <taxon>Actinomycetota</taxon>
        <taxon>Actinomycetes</taxon>
        <taxon>Micrococcales</taxon>
        <taxon>Cellulomonadaceae</taxon>
        <taxon>Paraoerskovia</taxon>
    </lineage>
</organism>
<dbReference type="InterPro" id="IPR050461">
    <property type="entry name" value="Nitroreductase_HadB/RutE"/>
</dbReference>
<dbReference type="NCBIfam" id="NF003768">
    <property type="entry name" value="PRK05365.1"/>
    <property type="match status" value="1"/>
</dbReference>
<evidence type="ECO:0000313" key="4">
    <source>
        <dbReference type="Proteomes" id="UP001321475"/>
    </source>
</evidence>
<dbReference type="PANTHER" id="PTHR43543">
    <property type="entry name" value="MALONIC SEMIALDEHYDE REDUCTASE RUTE-RELATED"/>
    <property type="match status" value="1"/>
</dbReference>
<reference evidence="4" key="1">
    <citation type="journal article" date="2019" name="Int. J. Syst. Evol. Microbiol.">
        <title>The Global Catalogue of Microorganisms (GCM) 10K type strain sequencing project: providing services to taxonomists for standard genome sequencing and annotation.</title>
        <authorList>
            <consortium name="The Broad Institute Genomics Platform"/>
            <consortium name="The Broad Institute Genome Sequencing Center for Infectious Disease"/>
            <person name="Wu L."/>
            <person name="Ma J."/>
        </authorList>
    </citation>
    <scope>NUCLEOTIDE SEQUENCE [LARGE SCALE GENOMIC DNA]</scope>
    <source>
        <strain evidence="4">NBRC 108565</strain>
    </source>
</reference>
<feature type="region of interest" description="Disordered" evidence="1">
    <location>
        <begin position="192"/>
        <end position="213"/>
    </location>
</feature>
<dbReference type="Proteomes" id="UP001321475">
    <property type="component" value="Chromosome"/>
</dbReference>
<dbReference type="Pfam" id="PF00881">
    <property type="entry name" value="Nitroreductase"/>
    <property type="match status" value="1"/>
</dbReference>
<proteinExistence type="predicted"/>
<dbReference type="InterPro" id="IPR000415">
    <property type="entry name" value="Nitroreductase-like"/>
</dbReference>
<evidence type="ECO:0000313" key="3">
    <source>
        <dbReference type="EMBL" id="BDZ41150.1"/>
    </source>
</evidence>
<dbReference type="InterPro" id="IPR029479">
    <property type="entry name" value="Nitroreductase"/>
</dbReference>
<sequence>MTTETLDATEIPDTTGLLIDPATAALLFTEARTVNGFADGDVADAQVQAAYDLVRWGPTAMNTVPLRILLVRSPEARERLAGHMAEGNRARVLAAPLTVVVAADTDFHEHLPRLAPHMEGGRERFAEAGTAGRAPMATQSTNIQIGYLIVGLRAAGLHVGAMGGFDHAGVDAEFFADNGWQSQLVINVGTPAAEGASRPRQERLAFDEVSATV</sequence>
<dbReference type="EMBL" id="AP027729">
    <property type="protein sequence ID" value="BDZ41150.1"/>
    <property type="molecule type" value="Genomic_DNA"/>
</dbReference>
<gene>
    <name evidence="3" type="ORF">GCM10025865_04490</name>
</gene>
<feature type="compositionally biased region" description="Basic and acidic residues" evidence="1">
    <location>
        <begin position="197"/>
        <end position="206"/>
    </location>
</feature>
<dbReference type="PANTHER" id="PTHR43543:SF1">
    <property type="entry name" value="MALONIC SEMIALDEHYDE REDUCTASE RUTE-RELATED"/>
    <property type="match status" value="1"/>
</dbReference>
<evidence type="ECO:0000256" key="1">
    <source>
        <dbReference type="SAM" id="MobiDB-lite"/>
    </source>
</evidence>
<protein>
    <submittedName>
        <fullName evidence="3">Nitroreductase family protein</fullName>
    </submittedName>
</protein>
<dbReference type="RefSeq" id="WP_286218380.1">
    <property type="nucleotide sequence ID" value="NZ_AP027729.1"/>
</dbReference>
<name>A0ABM8FZB0_9CELL</name>
<evidence type="ECO:0000259" key="2">
    <source>
        <dbReference type="Pfam" id="PF00881"/>
    </source>
</evidence>
<accession>A0ABM8FZB0</accession>
<feature type="domain" description="Nitroreductase" evidence="2">
    <location>
        <begin position="32"/>
        <end position="189"/>
    </location>
</feature>